<protein>
    <submittedName>
        <fullName evidence="1">Uncharacterized protein</fullName>
    </submittedName>
</protein>
<evidence type="ECO:0000313" key="1">
    <source>
        <dbReference type="EMBL" id="SAL79328.1"/>
    </source>
</evidence>
<comment type="caution">
    <text evidence="1">The sequence shown here is derived from an EMBL/GenBank/DDBJ whole genome shotgun (WGS) entry which is preliminary data.</text>
</comment>
<dbReference type="EMBL" id="FCOL02000049">
    <property type="protein sequence ID" value="SAL79328.1"/>
    <property type="molecule type" value="Genomic_DNA"/>
</dbReference>
<dbReference type="AlphaFoldDB" id="A0A158KDW5"/>
<keyword evidence="2" id="KW-1185">Reference proteome</keyword>
<name>A0A158KDW5_9BURK</name>
<sequence length="77" mass="8272">MAPKNWSDVLLKQTRDVLQHVGCSTAVMIPLKHVDGRFGIASGDAESGSYLVADRASCDVHVFTSVTALIENGWAID</sequence>
<reference evidence="1" key="1">
    <citation type="submission" date="2016-01" db="EMBL/GenBank/DDBJ databases">
        <authorList>
            <person name="Peeters C."/>
        </authorList>
    </citation>
    <scope>NUCLEOTIDE SEQUENCE [LARGE SCALE GENOMIC DNA]</scope>
    <source>
        <strain evidence="1">LMG 22937</strain>
    </source>
</reference>
<proteinExistence type="predicted"/>
<dbReference type="Proteomes" id="UP000054925">
    <property type="component" value="Unassembled WGS sequence"/>
</dbReference>
<gene>
    <name evidence="1" type="ORF">AWB67_05428</name>
</gene>
<dbReference type="OrthoDB" id="9884464at2"/>
<organism evidence="1 2">
    <name type="scientific">Caballeronia terrestris</name>
    <dbReference type="NCBI Taxonomy" id="1226301"/>
    <lineage>
        <taxon>Bacteria</taxon>
        <taxon>Pseudomonadati</taxon>
        <taxon>Pseudomonadota</taxon>
        <taxon>Betaproteobacteria</taxon>
        <taxon>Burkholderiales</taxon>
        <taxon>Burkholderiaceae</taxon>
        <taxon>Caballeronia</taxon>
    </lineage>
</organism>
<dbReference type="RefSeq" id="WP_125477688.1">
    <property type="nucleotide sequence ID" value="NZ_FCOL02000049.1"/>
</dbReference>
<accession>A0A158KDW5</accession>
<evidence type="ECO:0000313" key="2">
    <source>
        <dbReference type="Proteomes" id="UP000054925"/>
    </source>
</evidence>